<dbReference type="Proteomes" id="UP000198397">
    <property type="component" value="Unassembled WGS sequence"/>
</dbReference>
<keyword evidence="2" id="KW-0472">Membrane</keyword>
<proteinExistence type="predicted"/>
<reference evidence="3 4" key="1">
    <citation type="submission" date="2017-06" db="EMBL/GenBank/DDBJ databases">
        <authorList>
            <person name="Kim H.J."/>
            <person name="Triplett B.A."/>
        </authorList>
    </citation>
    <scope>NUCLEOTIDE SEQUENCE [LARGE SCALE GENOMIC DNA]</scope>
    <source>
        <strain evidence="3 4">DSM 8800</strain>
    </source>
</reference>
<gene>
    <name evidence="3" type="ORF">SAMN06264855_109112</name>
</gene>
<name>A0A238WRG2_HALVU</name>
<feature type="compositionally biased region" description="Acidic residues" evidence="1">
    <location>
        <begin position="81"/>
        <end position="119"/>
    </location>
</feature>
<dbReference type="AlphaFoldDB" id="A0A238WRG2"/>
<evidence type="ECO:0000256" key="1">
    <source>
        <dbReference type="SAM" id="MobiDB-lite"/>
    </source>
</evidence>
<feature type="compositionally biased region" description="Low complexity" evidence="1">
    <location>
        <begin position="120"/>
        <end position="131"/>
    </location>
</feature>
<dbReference type="EMBL" id="FZNQ01000009">
    <property type="protein sequence ID" value="SNR49102.1"/>
    <property type="molecule type" value="Genomic_DNA"/>
</dbReference>
<protein>
    <submittedName>
        <fullName evidence="3">Uncharacterized protein</fullName>
    </submittedName>
</protein>
<evidence type="ECO:0000313" key="3">
    <source>
        <dbReference type="EMBL" id="SNR49102.1"/>
    </source>
</evidence>
<feature type="transmembrane region" description="Helical" evidence="2">
    <location>
        <begin position="34"/>
        <end position="55"/>
    </location>
</feature>
<keyword evidence="4" id="KW-1185">Reference proteome</keyword>
<accession>A0A238WRG2</accession>
<dbReference type="InterPro" id="IPR055955">
    <property type="entry name" value="DUF7533"/>
</dbReference>
<dbReference type="Pfam" id="PF24377">
    <property type="entry name" value="DUF7533"/>
    <property type="match status" value="1"/>
</dbReference>
<evidence type="ECO:0000313" key="4">
    <source>
        <dbReference type="Proteomes" id="UP000198397"/>
    </source>
</evidence>
<keyword evidence="2" id="KW-1133">Transmembrane helix</keyword>
<sequence length="141" mass="14459">MKLGLFDLIGLAATLVFAIPLANYAVIQLLAGETALGAGLLVVAVAMVVLPQYFLDPGRILRGLLRGLLPRRLRGGATGSETDETAGSDGVDDPDETVSAAETDETDDANGAVETDEPIDAGGAAGTADGPPSDRRRGRSR</sequence>
<evidence type="ECO:0000256" key="2">
    <source>
        <dbReference type="SAM" id="Phobius"/>
    </source>
</evidence>
<organism evidence="3 4">
    <name type="scientific">Halorubrum vacuolatum</name>
    <name type="common">Natronobacterium vacuolatum</name>
    <dbReference type="NCBI Taxonomy" id="63740"/>
    <lineage>
        <taxon>Archaea</taxon>
        <taxon>Methanobacteriati</taxon>
        <taxon>Methanobacteriota</taxon>
        <taxon>Stenosarchaea group</taxon>
        <taxon>Halobacteria</taxon>
        <taxon>Halobacteriales</taxon>
        <taxon>Haloferacaceae</taxon>
        <taxon>Halorubrum</taxon>
    </lineage>
</organism>
<keyword evidence="2" id="KW-0812">Transmembrane</keyword>
<feature type="region of interest" description="Disordered" evidence="1">
    <location>
        <begin position="73"/>
        <end position="141"/>
    </location>
</feature>